<sequence length="182" mass="19508">MRLRPMLSRMSAMTVLSALAIHLSGCDRAEPVPQASGTAEAVTAESAAAVPAPVETSLAILPKAVPPSTSRDPQEVLLSWAKAVSLKDWPTAYGYWGDHGAQSGMTLDQFKASWGKLQQPDLEIGKGDQEGAAGSSYYTVPITIIDGQRRIPGEVVLRRVNDVDGATSEQLRWHIESTTLKP</sequence>
<evidence type="ECO:0000313" key="3">
    <source>
        <dbReference type="Proteomes" id="UP001589943"/>
    </source>
</evidence>
<proteinExistence type="predicted"/>
<name>A0ABV6PKN2_9SPHN</name>
<reference evidence="2 3" key="1">
    <citation type="submission" date="2024-09" db="EMBL/GenBank/DDBJ databases">
        <authorList>
            <person name="Sun Q."/>
            <person name="Mori K."/>
        </authorList>
    </citation>
    <scope>NUCLEOTIDE SEQUENCE [LARGE SCALE GENOMIC DNA]</scope>
    <source>
        <strain evidence="2 3">NCAIM B.02537</strain>
    </source>
</reference>
<keyword evidence="3" id="KW-1185">Reference proteome</keyword>
<keyword evidence="1" id="KW-0732">Signal</keyword>
<feature type="signal peptide" evidence="1">
    <location>
        <begin position="1"/>
        <end position="20"/>
    </location>
</feature>
<comment type="caution">
    <text evidence="2">The sequence shown here is derived from an EMBL/GenBank/DDBJ whole genome shotgun (WGS) entry which is preliminary data.</text>
</comment>
<evidence type="ECO:0008006" key="4">
    <source>
        <dbReference type="Google" id="ProtNLM"/>
    </source>
</evidence>
<dbReference type="EMBL" id="JBHLTL010000006">
    <property type="protein sequence ID" value="MFC0590124.1"/>
    <property type="molecule type" value="Genomic_DNA"/>
</dbReference>
<organism evidence="2 3">
    <name type="scientific">Novosphingobium aquiterrae</name>
    <dbReference type="NCBI Taxonomy" id="624388"/>
    <lineage>
        <taxon>Bacteria</taxon>
        <taxon>Pseudomonadati</taxon>
        <taxon>Pseudomonadota</taxon>
        <taxon>Alphaproteobacteria</taxon>
        <taxon>Sphingomonadales</taxon>
        <taxon>Sphingomonadaceae</taxon>
        <taxon>Novosphingobium</taxon>
    </lineage>
</organism>
<accession>A0ABV6PKN2</accession>
<protein>
    <recommendedName>
        <fullName evidence="4">Lipoprotein</fullName>
    </recommendedName>
</protein>
<evidence type="ECO:0000256" key="1">
    <source>
        <dbReference type="SAM" id="SignalP"/>
    </source>
</evidence>
<evidence type="ECO:0000313" key="2">
    <source>
        <dbReference type="EMBL" id="MFC0590124.1"/>
    </source>
</evidence>
<dbReference type="Proteomes" id="UP001589943">
    <property type="component" value="Unassembled WGS sequence"/>
</dbReference>
<dbReference type="RefSeq" id="WP_379481573.1">
    <property type="nucleotide sequence ID" value="NZ_JBHLTL010000006.1"/>
</dbReference>
<feature type="chain" id="PRO_5046672960" description="Lipoprotein" evidence="1">
    <location>
        <begin position="21"/>
        <end position="182"/>
    </location>
</feature>
<gene>
    <name evidence="2" type="ORF">ACFFF7_11915</name>
</gene>